<dbReference type="GO" id="GO:0005737">
    <property type="term" value="C:cytoplasm"/>
    <property type="evidence" value="ECO:0007669"/>
    <property type="project" value="UniProtKB-SubCell"/>
</dbReference>
<dbReference type="EMBL" id="CAUJNA010003068">
    <property type="protein sequence ID" value="CAJ1395155.1"/>
    <property type="molecule type" value="Genomic_DNA"/>
</dbReference>
<dbReference type="Proteomes" id="UP001178507">
    <property type="component" value="Unassembled WGS sequence"/>
</dbReference>
<evidence type="ECO:0000256" key="3">
    <source>
        <dbReference type="ARBA" id="ARBA00005902"/>
    </source>
</evidence>
<dbReference type="Gene3D" id="1.20.58.190">
    <property type="entry name" value="Translin, domain 1"/>
    <property type="match status" value="1"/>
</dbReference>
<sequence length="316" mass="34946">MGAISGLRELERYAVGRGEALDIHSVHLCLQLGQSLEEALMQFNFRNSALRQRFDGVKYAVKKLESLEYEINLARQRALADERQLPEDQLEAPSGDAPSLDVAAMAVRKLDYDAFDERREQVMKQSRDVVKAAKNAIYALQRDDWKRADSQIQLCADKANEIYADFASTSPTLRLGFFSGALEEMAEALAYRAFRRDKKLLSATEMQAISSLKFDLLLAEYLGGVMDLTGEVGRFAIRSASQGRSGKEAIKSCLACVEVVYDGVSILPHVPSSLSKKIGPLKSTMSKIEQVLYELALLSGGLKASWDDPPPDSNAE</sequence>
<evidence type="ECO:0000256" key="5">
    <source>
        <dbReference type="ARBA" id="ARBA00023242"/>
    </source>
</evidence>
<dbReference type="InterPro" id="IPR016068">
    <property type="entry name" value="Translin_N"/>
</dbReference>
<keyword evidence="4" id="KW-0963">Cytoplasm</keyword>
<protein>
    <submittedName>
        <fullName evidence="6">Uncharacterized protein</fullName>
    </submittedName>
</protein>
<comment type="caution">
    <text evidence="6">The sequence shown here is derived from an EMBL/GenBank/DDBJ whole genome shotgun (WGS) entry which is preliminary data.</text>
</comment>
<dbReference type="AlphaFoldDB" id="A0AA36IWD3"/>
<evidence type="ECO:0000256" key="1">
    <source>
        <dbReference type="ARBA" id="ARBA00004123"/>
    </source>
</evidence>
<evidence type="ECO:0000313" key="7">
    <source>
        <dbReference type="Proteomes" id="UP001178507"/>
    </source>
</evidence>
<evidence type="ECO:0000313" key="6">
    <source>
        <dbReference type="EMBL" id="CAJ1395155.1"/>
    </source>
</evidence>
<keyword evidence="7" id="KW-1185">Reference proteome</keyword>
<keyword evidence="5" id="KW-0539">Nucleus</keyword>
<dbReference type="SUPFAM" id="SSF74784">
    <property type="entry name" value="Translin"/>
    <property type="match status" value="2"/>
</dbReference>
<comment type="subcellular location">
    <subcellularLocation>
        <location evidence="2">Cytoplasm</location>
    </subcellularLocation>
    <subcellularLocation>
        <location evidence="1">Nucleus</location>
    </subcellularLocation>
</comment>
<comment type="similarity">
    <text evidence="3">Belongs to the translin family.</text>
</comment>
<organism evidence="6 7">
    <name type="scientific">Effrenium voratum</name>
    <dbReference type="NCBI Taxonomy" id="2562239"/>
    <lineage>
        <taxon>Eukaryota</taxon>
        <taxon>Sar</taxon>
        <taxon>Alveolata</taxon>
        <taxon>Dinophyceae</taxon>
        <taxon>Suessiales</taxon>
        <taxon>Symbiodiniaceae</taxon>
        <taxon>Effrenium</taxon>
    </lineage>
</organism>
<evidence type="ECO:0000256" key="4">
    <source>
        <dbReference type="ARBA" id="ARBA00022490"/>
    </source>
</evidence>
<gene>
    <name evidence="6" type="ORF">EVOR1521_LOCUS19651</name>
</gene>
<dbReference type="GO" id="GO:0005634">
    <property type="term" value="C:nucleus"/>
    <property type="evidence" value="ECO:0007669"/>
    <property type="project" value="UniProtKB-SubCell"/>
</dbReference>
<accession>A0AA36IWD3</accession>
<dbReference type="InterPro" id="IPR036081">
    <property type="entry name" value="Translin_sf"/>
</dbReference>
<evidence type="ECO:0000256" key="2">
    <source>
        <dbReference type="ARBA" id="ARBA00004496"/>
    </source>
</evidence>
<dbReference type="CDD" id="cd14820">
    <property type="entry name" value="TRAX"/>
    <property type="match status" value="1"/>
</dbReference>
<dbReference type="Pfam" id="PF01997">
    <property type="entry name" value="Translin"/>
    <property type="match status" value="2"/>
</dbReference>
<dbReference type="GO" id="GO:0043565">
    <property type="term" value="F:sequence-specific DNA binding"/>
    <property type="evidence" value="ECO:0007669"/>
    <property type="project" value="InterPro"/>
</dbReference>
<dbReference type="InterPro" id="IPR002848">
    <property type="entry name" value="Translin_fam"/>
</dbReference>
<reference evidence="6" key="1">
    <citation type="submission" date="2023-08" db="EMBL/GenBank/DDBJ databases">
        <authorList>
            <person name="Chen Y."/>
            <person name="Shah S."/>
            <person name="Dougan E. K."/>
            <person name="Thang M."/>
            <person name="Chan C."/>
        </authorList>
    </citation>
    <scope>NUCLEOTIDE SEQUENCE</scope>
</reference>
<proteinExistence type="inferred from homology"/>
<dbReference type="Gene3D" id="1.20.58.200">
    <property type="entry name" value="Translin, domain 2"/>
    <property type="match status" value="2"/>
</dbReference>
<dbReference type="InterPro" id="IPR016069">
    <property type="entry name" value="Translin_C"/>
</dbReference>
<name>A0AA36IWD3_9DINO</name>
<dbReference type="PANTHER" id="PTHR10741">
    <property type="entry name" value="TRANSLIN AND TRANSLIN ASSOCIATED PROTEIN X"/>
    <property type="match status" value="1"/>
</dbReference>